<feature type="domain" description="Phage conserved hypothetical protein C-terminal" evidence="1">
    <location>
        <begin position="178"/>
        <end position="250"/>
    </location>
</feature>
<dbReference type="RefSeq" id="WP_052477467.1">
    <property type="nucleotide sequence ID" value="NZ_JARTHD010000051.1"/>
</dbReference>
<dbReference type="Proteomes" id="UP000031982">
    <property type="component" value="Unassembled WGS sequence"/>
</dbReference>
<dbReference type="EMBL" id="JXLP01000035">
    <property type="protein sequence ID" value="KIL72368.1"/>
    <property type="molecule type" value="Genomic_DNA"/>
</dbReference>
<sequence>MSRLLLDEQPLVILPKLAVAIGLNEAIVLQQLHYWVEKSKNEHDGKYWVYNSHEEWKKQFPFWSKNTIIRTFEKLEKSQLIETGTFNKNKSDRTKWYTVNYRMLEAYSRAFTQNEYMDVTKMSMPITQNENMAYPYWENGSSTQNGHMVNQRIPKTTSKITTEKDNVASAPTLPFSDIVDYLNEKAGTKYRASSKKTQNLIKARFNEGFTLDDFKTVIDKKTAEWLTDQKMNQYLRPETLFGTKFEAYLNQKGGQAHAKTKKHTDLSQYNFDKEPDFDF</sequence>
<dbReference type="NCBIfam" id="TIGR02220">
    <property type="entry name" value="phg_TIGR02220"/>
    <property type="match status" value="1"/>
</dbReference>
<comment type="caution">
    <text evidence="2">The sequence shown here is derived from an EMBL/GenBank/DDBJ whole genome shotgun (WGS) entry which is preliminary data.</text>
</comment>
<dbReference type="InterPro" id="IPR011741">
    <property type="entry name" value="Phg_2220_C"/>
</dbReference>
<gene>
    <name evidence="2" type="ORF">SD77_3509</name>
</gene>
<keyword evidence="3" id="KW-1185">Reference proteome</keyword>
<evidence type="ECO:0000259" key="1">
    <source>
        <dbReference type="Pfam" id="PF09524"/>
    </source>
</evidence>
<name>A0ABR5ANN5_BACBA</name>
<evidence type="ECO:0000313" key="2">
    <source>
        <dbReference type="EMBL" id="KIL72368.1"/>
    </source>
</evidence>
<evidence type="ECO:0000313" key="3">
    <source>
        <dbReference type="Proteomes" id="UP000031982"/>
    </source>
</evidence>
<proteinExistence type="predicted"/>
<dbReference type="Pfam" id="PF09524">
    <property type="entry name" value="Phg_2220_C"/>
    <property type="match status" value="1"/>
</dbReference>
<reference evidence="2 3" key="1">
    <citation type="submission" date="2015-01" db="EMBL/GenBank/DDBJ databases">
        <title>Genome Assembly of Bacillus badius MTCC 1458.</title>
        <authorList>
            <person name="Verma A."/>
            <person name="Khatri I."/>
            <person name="Mual P."/>
            <person name="Subramanian S."/>
            <person name="Krishnamurthi S."/>
        </authorList>
    </citation>
    <scope>NUCLEOTIDE SEQUENCE [LARGE SCALE GENOMIC DNA]</scope>
    <source>
        <strain evidence="2 3">MTCC 1458</strain>
    </source>
</reference>
<accession>A0ABR5ANN5</accession>
<organism evidence="2 3">
    <name type="scientific">Bacillus badius</name>
    <dbReference type="NCBI Taxonomy" id="1455"/>
    <lineage>
        <taxon>Bacteria</taxon>
        <taxon>Bacillati</taxon>
        <taxon>Bacillota</taxon>
        <taxon>Bacilli</taxon>
        <taxon>Bacillales</taxon>
        <taxon>Bacillaceae</taxon>
        <taxon>Pseudobacillus</taxon>
    </lineage>
</organism>
<protein>
    <submittedName>
        <fullName evidence="2">Phage replication initiation protein</fullName>
    </submittedName>
</protein>